<feature type="domain" description="HAMP" evidence="5">
    <location>
        <begin position="343"/>
        <end position="395"/>
    </location>
</feature>
<feature type="compositionally biased region" description="Basic and acidic residues" evidence="3">
    <location>
        <begin position="522"/>
        <end position="537"/>
    </location>
</feature>
<evidence type="ECO:0000313" key="6">
    <source>
        <dbReference type="EMBL" id="MFC5912510.1"/>
    </source>
</evidence>
<keyword evidence="4" id="KW-0472">Membrane</keyword>
<dbReference type="RefSeq" id="WP_344517186.1">
    <property type="nucleotide sequence ID" value="NZ_BAAATU010000062.1"/>
</dbReference>
<dbReference type="SMART" id="SM00304">
    <property type="entry name" value="HAMP"/>
    <property type="match status" value="2"/>
</dbReference>
<dbReference type="InterPro" id="IPR003660">
    <property type="entry name" value="HAMP_dom"/>
</dbReference>
<keyword evidence="7" id="KW-1185">Reference proteome</keyword>
<feature type="transmembrane region" description="Helical" evidence="4">
    <location>
        <begin position="321"/>
        <end position="342"/>
    </location>
</feature>
<reference evidence="7" key="1">
    <citation type="journal article" date="2019" name="Int. J. Syst. Evol. Microbiol.">
        <title>The Global Catalogue of Microorganisms (GCM) 10K type strain sequencing project: providing services to taxonomists for standard genome sequencing and annotation.</title>
        <authorList>
            <consortium name="The Broad Institute Genomics Platform"/>
            <consortium name="The Broad Institute Genome Sequencing Center for Infectious Disease"/>
            <person name="Wu L."/>
            <person name="Ma J."/>
        </authorList>
    </citation>
    <scope>NUCLEOTIDE SEQUENCE [LARGE SCALE GENOMIC DNA]</scope>
    <source>
        <strain evidence="7">JCM 4147</strain>
    </source>
</reference>
<dbReference type="SUPFAM" id="SSF158472">
    <property type="entry name" value="HAMP domain-like"/>
    <property type="match status" value="1"/>
</dbReference>
<feature type="region of interest" description="Disordered" evidence="3">
    <location>
        <begin position="244"/>
        <end position="267"/>
    </location>
</feature>
<feature type="transmembrane region" description="Helical" evidence="4">
    <location>
        <begin position="417"/>
        <end position="437"/>
    </location>
</feature>
<evidence type="ECO:0000256" key="4">
    <source>
        <dbReference type="SAM" id="Phobius"/>
    </source>
</evidence>
<dbReference type="CDD" id="cd06225">
    <property type="entry name" value="HAMP"/>
    <property type="match status" value="1"/>
</dbReference>
<dbReference type="EMBL" id="JBHSPU010000002">
    <property type="protein sequence ID" value="MFC5912510.1"/>
    <property type="molecule type" value="Genomic_DNA"/>
</dbReference>
<feature type="transmembrane region" description="Helical" evidence="4">
    <location>
        <begin position="685"/>
        <end position="706"/>
    </location>
</feature>
<sequence length="766" mass="81576">MAASSSKRRHKVRRRADMSLLGGIRPPIAVLSALLLSLAGITALGLGKASQDSVPKAVLTSQQHFAEDGAVTMRASIDESVTDLTRTAGLFNAGEPATPDAVLDKIGSVYQKWTGTAVVEIESGRMLAARGENVPVTAIDTSKLAEKDGLSPRIVRLQNGESRLLAFALLSWPDRPQQLLIASNSLRFPGVSRGQFRSIAVVDTTGHILSRDGVQEPEQVKTAKQREDAKRSAKQLTAFAKTAATKTAQHPLKAKEPGSGGFPGVSGSLRGNTFRGDRAVAGYAALAGPQPGEGTVATALGLTVVAMVDVAEDPTRVAGPFFGLVSAAALLLIGALAVALLLGTVQRPLLKLFLESRRLTRGDLTRPVSVPRFGETARIGRALERLRRQLLGEPADAGAAASDAGRPGRRSRLGSRALIVICGVLLLAWSAPMLLLFNRADSTVAVPEQVVSDQRERTHTISDRVRRALNEGHADLVSVASLIGNRTSSDDMEKVLERTRIEHQRYRSIYVRSADGTVQARSGEKPHALPGGAKDKPLTQPITVLNKSGKEPSIAGYAEIPGRNGAMVIGEFRIDFINGLLKRPGLGQIRVVDSEHRVIGGNSGYLAFDSLPKRLDELVSGTNQRVGMNAPAGSVVYRDGDGVQISAASPFAGGGAAKQLRWTVVSWQPASGLAIPEYSLQNRTVLAGLLGITAAVACLGWLYIVVVRPLRELAGQAESLADGDRRTVLFPHHHDEVGAVTRSLEIVRQQLQEQRKRDSAPLVGRN</sequence>
<dbReference type="Pfam" id="PF00672">
    <property type="entry name" value="HAMP"/>
    <property type="match status" value="2"/>
</dbReference>
<evidence type="ECO:0000256" key="1">
    <source>
        <dbReference type="ARBA" id="ARBA00022692"/>
    </source>
</evidence>
<protein>
    <submittedName>
        <fullName evidence="6">Cache and HAMP domain-containing protein</fullName>
    </submittedName>
</protein>
<evidence type="ECO:0000256" key="2">
    <source>
        <dbReference type="ARBA" id="ARBA00022989"/>
    </source>
</evidence>
<comment type="caution">
    <text evidence="6">The sequence shown here is derived from an EMBL/GenBank/DDBJ whole genome shotgun (WGS) entry which is preliminary data.</text>
</comment>
<accession>A0ABW1GCG0</accession>
<dbReference type="PANTHER" id="PTHR32089">
    <property type="entry name" value="METHYL-ACCEPTING CHEMOTAXIS PROTEIN MCPB"/>
    <property type="match status" value="1"/>
</dbReference>
<dbReference type="PROSITE" id="PS50885">
    <property type="entry name" value="HAMP"/>
    <property type="match status" value="2"/>
</dbReference>
<feature type="region of interest" description="Disordered" evidence="3">
    <location>
        <begin position="517"/>
        <end position="539"/>
    </location>
</feature>
<dbReference type="Proteomes" id="UP001596200">
    <property type="component" value="Unassembled WGS sequence"/>
</dbReference>
<evidence type="ECO:0000256" key="3">
    <source>
        <dbReference type="SAM" id="MobiDB-lite"/>
    </source>
</evidence>
<proteinExistence type="predicted"/>
<gene>
    <name evidence="6" type="ORF">ACFP1B_03520</name>
</gene>
<organism evidence="6 7">
    <name type="scientific">Streptomyces pulveraceus</name>
    <dbReference type="NCBI Taxonomy" id="68258"/>
    <lineage>
        <taxon>Bacteria</taxon>
        <taxon>Bacillati</taxon>
        <taxon>Actinomycetota</taxon>
        <taxon>Actinomycetes</taxon>
        <taxon>Kitasatosporales</taxon>
        <taxon>Streptomycetaceae</taxon>
        <taxon>Streptomyces</taxon>
    </lineage>
</organism>
<evidence type="ECO:0000259" key="5">
    <source>
        <dbReference type="PROSITE" id="PS50885"/>
    </source>
</evidence>
<keyword evidence="1 4" id="KW-0812">Transmembrane</keyword>
<feature type="domain" description="HAMP" evidence="5">
    <location>
        <begin position="704"/>
        <end position="756"/>
    </location>
</feature>
<name>A0ABW1GCG0_9ACTN</name>
<dbReference type="PANTHER" id="PTHR32089:SF112">
    <property type="entry name" value="LYSOZYME-LIKE PROTEIN-RELATED"/>
    <property type="match status" value="1"/>
</dbReference>
<dbReference type="Gene3D" id="6.10.340.10">
    <property type="match status" value="1"/>
</dbReference>
<evidence type="ECO:0000313" key="7">
    <source>
        <dbReference type="Proteomes" id="UP001596200"/>
    </source>
</evidence>
<keyword evidence="2 4" id="KW-1133">Transmembrane helix</keyword>